<comment type="caution">
    <text evidence="1">The sequence shown here is derived from an EMBL/GenBank/DDBJ whole genome shotgun (WGS) entry which is preliminary data.</text>
</comment>
<proteinExistence type="predicted"/>
<sequence>LLYLLKSGSGTGPTAKRYSYLLYLLKSGSGNSPTTERYSYLLHLLKSNSETINGCNDLVVCCSECQWNLG</sequence>
<dbReference type="Proteomes" id="UP000887013">
    <property type="component" value="Unassembled WGS sequence"/>
</dbReference>
<protein>
    <submittedName>
        <fullName evidence="1">Uncharacterized protein</fullName>
    </submittedName>
</protein>
<reference evidence="1" key="1">
    <citation type="submission" date="2020-08" db="EMBL/GenBank/DDBJ databases">
        <title>Multicomponent nature underlies the extraordinary mechanical properties of spider dragline silk.</title>
        <authorList>
            <person name="Kono N."/>
            <person name="Nakamura H."/>
            <person name="Mori M."/>
            <person name="Yoshida Y."/>
            <person name="Ohtoshi R."/>
            <person name="Malay A.D."/>
            <person name="Moran D.A.P."/>
            <person name="Tomita M."/>
            <person name="Numata K."/>
            <person name="Arakawa K."/>
        </authorList>
    </citation>
    <scope>NUCLEOTIDE SEQUENCE</scope>
</reference>
<gene>
    <name evidence="1" type="ORF">NPIL_120201</name>
</gene>
<evidence type="ECO:0000313" key="1">
    <source>
        <dbReference type="EMBL" id="GFU02228.1"/>
    </source>
</evidence>
<organism evidence="1 2">
    <name type="scientific">Nephila pilipes</name>
    <name type="common">Giant wood spider</name>
    <name type="synonym">Nephila maculata</name>
    <dbReference type="NCBI Taxonomy" id="299642"/>
    <lineage>
        <taxon>Eukaryota</taxon>
        <taxon>Metazoa</taxon>
        <taxon>Ecdysozoa</taxon>
        <taxon>Arthropoda</taxon>
        <taxon>Chelicerata</taxon>
        <taxon>Arachnida</taxon>
        <taxon>Araneae</taxon>
        <taxon>Araneomorphae</taxon>
        <taxon>Entelegynae</taxon>
        <taxon>Araneoidea</taxon>
        <taxon>Nephilidae</taxon>
        <taxon>Nephila</taxon>
    </lineage>
</organism>
<keyword evidence="2" id="KW-1185">Reference proteome</keyword>
<accession>A0A8X6UC11</accession>
<name>A0A8X6UC11_NEPPI</name>
<dbReference type="AlphaFoldDB" id="A0A8X6UC11"/>
<evidence type="ECO:0000313" key="2">
    <source>
        <dbReference type="Proteomes" id="UP000887013"/>
    </source>
</evidence>
<feature type="non-terminal residue" evidence="1">
    <location>
        <position position="1"/>
    </location>
</feature>
<dbReference type="EMBL" id="BMAW01076591">
    <property type="protein sequence ID" value="GFU02228.1"/>
    <property type="molecule type" value="Genomic_DNA"/>
</dbReference>